<feature type="region of interest" description="Disordered" evidence="11">
    <location>
        <begin position="134"/>
        <end position="227"/>
    </location>
</feature>
<evidence type="ECO:0000256" key="9">
    <source>
        <dbReference type="ARBA" id="ARBA00023242"/>
    </source>
</evidence>
<evidence type="ECO:0000256" key="7">
    <source>
        <dbReference type="ARBA" id="ARBA00022664"/>
    </source>
</evidence>
<dbReference type="PANTHER" id="PTHR39267">
    <property type="entry name" value="SURVIVAL MOTOR NEURON-LIKE PROTEIN 1"/>
    <property type="match status" value="1"/>
</dbReference>
<feature type="domain" description="Tudor" evidence="12">
    <location>
        <begin position="80"/>
        <end position="140"/>
    </location>
</feature>
<dbReference type="OrthoDB" id="197400at2759"/>
<dbReference type="Gene3D" id="2.30.30.140">
    <property type="match status" value="1"/>
</dbReference>
<evidence type="ECO:0000256" key="3">
    <source>
        <dbReference type="ARBA" id="ARBA00004463"/>
    </source>
</evidence>
<keyword evidence="9" id="KW-0539">Nucleus</keyword>
<feature type="region of interest" description="Disordered" evidence="11">
    <location>
        <begin position="1"/>
        <end position="20"/>
    </location>
</feature>
<evidence type="ECO:0000256" key="2">
    <source>
        <dbReference type="ARBA" id="ARBA00004408"/>
    </source>
</evidence>
<evidence type="ECO:0000313" key="13">
    <source>
        <dbReference type="EMBL" id="KAJ8261334.1"/>
    </source>
</evidence>
<dbReference type="InterPro" id="IPR002999">
    <property type="entry name" value="Tudor"/>
</dbReference>
<evidence type="ECO:0000256" key="1">
    <source>
        <dbReference type="ARBA" id="ARBA00004216"/>
    </source>
</evidence>
<dbReference type="GO" id="GO:0043204">
    <property type="term" value="C:perikaryon"/>
    <property type="evidence" value="ECO:0007669"/>
    <property type="project" value="UniProtKB-SubCell"/>
</dbReference>
<dbReference type="PROSITE" id="PS50304">
    <property type="entry name" value="TUDOR"/>
    <property type="match status" value="1"/>
</dbReference>
<dbReference type="AlphaFoldDB" id="A0A9Q1HTM7"/>
<dbReference type="EMBL" id="JAFJMO010000012">
    <property type="protein sequence ID" value="KAJ8261334.1"/>
    <property type="molecule type" value="Genomic_DNA"/>
</dbReference>
<dbReference type="SUPFAM" id="SSF63748">
    <property type="entry name" value="Tudor/PWWP/MBT"/>
    <property type="match status" value="1"/>
</dbReference>
<dbReference type="InterPro" id="IPR049481">
    <property type="entry name" value="SMN_G2-BD"/>
</dbReference>
<dbReference type="SMART" id="SM00333">
    <property type="entry name" value="TUDOR"/>
    <property type="match status" value="1"/>
</dbReference>
<reference evidence="13" key="1">
    <citation type="journal article" date="2023" name="Science">
        <title>Genome structures resolve the early diversification of teleost fishes.</title>
        <authorList>
            <person name="Parey E."/>
            <person name="Louis A."/>
            <person name="Montfort J."/>
            <person name="Bouchez O."/>
            <person name="Roques C."/>
            <person name="Iampietro C."/>
            <person name="Lluch J."/>
            <person name="Castinel A."/>
            <person name="Donnadieu C."/>
            <person name="Desvignes T."/>
            <person name="Floi Bucao C."/>
            <person name="Jouanno E."/>
            <person name="Wen M."/>
            <person name="Mejri S."/>
            <person name="Dirks R."/>
            <person name="Jansen H."/>
            <person name="Henkel C."/>
            <person name="Chen W.J."/>
            <person name="Zahm M."/>
            <person name="Cabau C."/>
            <person name="Klopp C."/>
            <person name="Thompson A.W."/>
            <person name="Robinson-Rechavi M."/>
            <person name="Braasch I."/>
            <person name="Lecointre G."/>
            <person name="Bobe J."/>
            <person name="Postlethwait J.H."/>
            <person name="Berthelot C."/>
            <person name="Roest Crollius H."/>
            <person name="Guiguen Y."/>
        </authorList>
    </citation>
    <scope>NUCLEOTIDE SEQUENCE</scope>
    <source>
        <strain evidence="13">Concon-B</strain>
    </source>
</reference>
<organism evidence="13 14">
    <name type="scientific">Conger conger</name>
    <name type="common">Conger eel</name>
    <name type="synonym">Muraena conger</name>
    <dbReference type="NCBI Taxonomy" id="82655"/>
    <lineage>
        <taxon>Eukaryota</taxon>
        <taxon>Metazoa</taxon>
        <taxon>Chordata</taxon>
        <taxon>Craniata</taxon>
        <taxon>Vertebrata</taxon>
        <taxon>Euteleostomi</taxon>
        <taxon>Actinopterygii</taxon>
        <taxon>Neopterygii</taxon>
        <taxon>Teleostei</taxon>
        <taxon>Anguilliformes</taxon>
        <taxon>Congridae</taxon>
        <taxon>Conger</taxon>
    </lineage>
</organism>
<dbReference type="Proteomes" id="UP001152803">
    <property type="component" value="Unassembled WGS sequence"/>
</dbReference>
<gene>
    <name evidence="13" type="ORF">COCON_G00170570</name>
</gene>
<dbReference type="FunFam" id="2.30.30.140:FF:000038">
    <property type="entry name" value="Survival of motor neuron-related-splicing factor 30"/>
    <property type="match status" value="1"/>
</dbReference>
<feature type="compositionally biased region" description="Pro residues" evidence="11">
    <location>
        <begin position="209"/>
        <end position="227"/>
    </location>
</feature>
<feature type="compositionally biased region" description="Basic residues" evidence="11">
    <location>
        <begin position="59"/>
        <end position="73"/>
    </location>
</feature>
<protein>
    <recommendedName>
        <fullName evidence="12">Tudor domain-containing protein</fullName>
    </recommendedName>
</protein>
<dbReference type="GO" id="GO:0015030">
    <property type="term" value="C:Cajal body"/>
    <property type="evidence" value="ECO:0007669"/>
    <property type="project" value="UniProtKB-SubCell"/>
</dbReference>
<comment type="subcellular location">
    <subcellularLocation>
        <location evidence="1">Cytoplasm</location>
        <location evidence="1">Myofibril</location>
        <location evidence="1">Sarcomere</location>
        <location evidence="1">Z line</location>
    </subcellularLocation>
    <subcellularLocation>
        <location evidence="3">Cytoplasmic granule</location>
    </subcellularLocation>
    <subcellularLocation>
        <location evidence="2">Nucleus</location>
        <location evidence="2">Cajal body</location>
    </subcellularLocation>
    <subcellularLocation>
        <location evidence="10">Nucleus</location>
        <location evidence="10">Gem</location>
    </subcellularLocation>
    <subcellularLocation>
        <location evidence="4">Perikaryon</location>
    </subcellularLocation>
</comment>
<evidence type="ECO:0000259" key="12">
    <source>
        <dbReference type="PROSITE" id="PS50304"/>
    </source>
</evidence>
<dbReference type="GO" id="GO:0030018">
    <property type="term" value="C:Z disc"/>
    <property type="evidence" value="ECO:0007669"/>
    <property type="project" value="UniProtKB-SubCell"/>
</dbReference>
<accession>A0A9Q1HTM7</accession>
<evidence type="ECO:0000256" key="4">
    <source>
        <dbReference type="ARBA" id="ARBA00004484"/>
    </source>
</evidence>
<dbReference type="GO" id="GO:0008380">
    <property type="term" value="P:RNA splicing"/>
    <property type="evidence" value="ECO:0007669"/>
    <property type="project" value="UniProtKB-KW"/>
</dbReference>
<dbReference type="GO" id="GO:0097504">
    <property type="term" value="C:Gemini of Cajal bodies"/>
    <property type="evidence" value="ECO:0007669"/>
    <property type="project" value="UniProtKB-SubCell"/>
</dbReference>
<keyword evidence="7" id="KW-0507">mRNA processing</keyword>
<dbReference type="GO" id="GO:0003723">
    <property type="term" value="F:RNA binding"/>
    <property type="evidence" value="ECO:0007669"/>
    <property type="project" value="InterPro"/>
</dbReference>
<sequence>MANGYNEALFTRGTGHSDESDVWDDTALIKAYDKAVVSFKNALKGDENVESPQESLPGKKQKNSKKKKSKKKSNTSQEKEWRLGDTCCAVWSEDGQVYPASIASIDQEKGTCVVVYTSYGNEEEQELDNLLSDFSEESRVPGKAQVKEDAFSTDESDQSSNPLPPKHQHKSKSKSAPLPPVWGFPPHPPPGPGFRMAEPRSGGAGPAFPGWPPMVPPGGPPMIPPPPPSAQTLWRMVKLWVAC</sequence>
<dbReference type="InterPro" id="IPR040424">
    <property type="entry name" value="Smn1"/>
</dbReference>
<evidence type="ECO:0000256" key="6">
    <source>
        <dbReference type="ARBA" id="ARBA00022490"/>
    </source>
</evidence>
<comment type="similarity">
    <text evidence="5">Belongs to the SMN family.</text>
</comment>
<comment type="caution">
    <text evidence="13">The sequence shown here is derived from an EMBL/GenBank/DDBJ whole genome shotgun (WGS) entry which is preliminary data.</text>
</comment>
<keyword evidence="14" id="KW-1185">Reference proteome</keyword>
<keyword evidence="8" id="KW-0508">mRNA splicing</keyword>
<feature type="compositionally biased region" description="Pro residues" evidence="11">
    <location>
        <begin position="177"/>
        <end position="192"/>
    </location>
</feature>
<dbReference type="CDD" id="cd22851">
    <property type="entry name" value="SMN_N"/>
    <property type="match status" value="1"/>
</dbReference>
<feature type="region of interest" description="Disordered" evidence="11">
    <location>
        <begin position="44"/>
        <end position="82"/>
    </location>
</feature>
<proteinExistence type="inferred from homology"/>
<dbReference type="Pfam" id="PF06003">
    <property type="entry name" value="SMN_Tudor"/>
    <property type="match status" value="1"/>
</dbReference>
<dbReference type="InterPro" id="IPR047298">
    <property type="entry name" value="Tudor_SMN_eumet"/>
</dbReference>
<keyword evidence="6" id="KW-0963">Cytoplasm</keyword>
<dbReference type="GO" id="GO:0006397">
    <property type="term" value="P:mRNA processing"/>
    <property type="evidence" value="ECO:0007669"/>
    <property type="project" value="UniProtKB-KW"/>
</dbReference>
<dbReference type="Pfam" id="PF20636">
    <property type="entry name" value="SMN_G2-BD"/>
    <property type="match status" value="1"/>
</dbReference>
<feature type="compositionally biased region" description="Basic and acidic residues" evidence="11">
    <location>
        <begin position="136"/>
        <end position="150"/>
    </location>
</feature>
<evidence type="ECO:0000256" key="8">
    <source>
        <dbReference type="ARBA" id="ARBA00023187"/>
    </source>
</evidence>
<dbReference type="PANTHER" id="PTHR39267:SF1">
    <property type="entry name" value="SURVIVAL MOTOR NEURON PROTEIN"/>
    <property type="match status" value="1"/>
</dbReference>
<name>A0A9Q1HTM7_CONCO</name>
<evidence type="ECO:0000256" key="5">
    <source>
        <dbReference type="ARBA" id="ARBA00005371"/>
    </source>
</evidence>
<evidence type="ECO:0000256" key="11">
    <source>
        <dbReference type="SAM" id="MobiDB-lite"/>
    </source>
</evidence>
<evidence type="ECO:0000313" key="14">
    <source>
        <dbReference type="Proteomes" id="UP001152803"/>
    </source>
</evidence>
<dbReference type="InterPro" id="IPR010304">
    <property type="entry name" value="SMN_Tudor"/>
</dbReference>
<dbReference type="CDD" id="cd20398">
    <property type="entry name" value="Tudor_SMN"/>
    <property type="match status" value="1"/>
</dbReference>
<evidence type="ECO:0000256" key="10">
    <source>
        <dbReference type="ARBA" id="ARBA00034695"/>
    </source>
</evidence>